<feature type="compositionally biased region" description="Low complexity" evidence="2">
    <location>
        <begin position="38"/>
        <end position="48"/>
    </location>
</feature>
<evidence type="ECO:0000313" key="5">
    <source>
        <dbReference type="EMBL" id="PJJ58524.1"/>
    </source>
</evidence>
<feature type="region of interest" description="Disordered" evidence="2">
    <location>
        <begin position="1"/>
        <end position="73"/>
    </location>
</feature>
<dbReference type="PANTHER" id="PTHR33392">
    <property type="entry name" value="POLYISOPRENYL-TEICHOIC ACID--PEPTIDOGLYCAN TEICHOIC ACID TRANSFERASE TAGU"/>
    <property type="match status" value="1"/>
</dbReference>
<protein>
    <submittedName>
        <fullName evidence="5">LCP family protein required for cell wall assembly</fullName>
    </submittedName>
</protein>
<dbReference type="Pfam" id="PF03816">
    <property type="entry name" value="LytR_cpsA_psr"/>
    <property type="match status" value="1"/>
</dbReference>
<keyword evidence="6" id="KW-1185">Reference proteome</keyword>
<evidence type="ECO:0000256" key="3">
    <source>
        <dbReference type="SAM" id="Phobius"/>
    </source>
</evidence>
<dbReference type="OrthoDB" id="9782542at2"/>
<evidence type="ECO:0000259" key="4">
    <source>
        <dbReference type="Pfam" id="PF03816"/>
    </source>
</evidence>
<dbReference type="Proteomes" id="UP000230842">
    <property type="component" value="Unassembled WGS sequence"/>
</dbReference>
<feature type="region of interest" description="Disordered" evidence="2">
    <location>
        <begin position="111"/>
        <end position="151"/>
    </location>
</feature>
<organism evidence="5 6">
    <name type="scientific">Mumia flava</name>
    <dbReference type="NCBI Taxonomy" id="1348852"/>
    <lineage>
        <taxon>Bacteria</taxon>
        <taxon>Bacillati</taxon>
        <taxon>Actinomycetota</taxon>
        <taxon>Actinomycetes</taxon>
        <taxon>Propionibacteriales</taxon>
        <taxon>Nocardioidaceae</taxon>
        <taxon>Mumia</taxon>
    </lineage>
</organism>
<dbReference type="InterPro" id="IPR004474">
    <property type="entry name" value="LytR_CpsA_psr"/>
</dbReference>
<dbReference type="EMBL" id="PGEZ01000001">
    <property type="protein sequence ID" value="PJJ58524.1"/>
    <property type="molecule type" value="Genomic_DNA"/>
</dbReference>
<feature type="transmembrane region" description="Helical" evidence="3">
    <location>
        <begin position="83"/>
        <end position="103"/>
    </location>
</feature>
<sequence length="390" mass="42015">MPDRPSRPNGSESDYGWLYGPGQDDATRISGPADDATRVQQRPDAPQQRPTPPPGTPPPGPQPGRSGGSGSGRRRVRIRWRRVIPIVIAAWLVFLVAIPFWAWSKVNRVDADPEGDRPGEQPGTTYLMVGSDSREGLTKQQRKQLKTGDAEGQRTDTIMMLHIGSGPATLISIPRDSLVPVPGYGTTKINAAYAYGGPKLLVQTIEDATGVRIDDYVEIGFAGFVNLVDAVGGVEICPKQAIDDPDAGLDIEKGCQDVDGATALGYARSRHSYDSQDLQRVQAQREVIGAIADEIKSPMTVLNPVRYFQVLDGAATSVTVSDDMGLFSAVRFAWNLAATFGGSGLSCTVPIADTAVHWDSDRAERMFGLIAEDRTDEIGKKLCTDDGLPR</sequence>
<evidence type="ECO:0000313" key="6">
    <source>
        <dbReference type="Proteomes" id="UP000230842"/>
    </source>
</evidence>
<reference evidence="5 6" key="1">
    <citation type="submission" date="2017-11" db="EMBL/GenBank/DDBJ databases">
        <title>Genomic Encyclopedia of Archaeal and Bacterial Type Strains, Phase II (KMG-II): From Individual Species to Whole Genera.</title>
        <authorList>
            <person name="Goeker M."/>
        </authorList>
    </citation>
    <scope>NUCLEOTIDE SEQUENCE [LARGE SCALE GENOMIC DNA]</scope>
    <source>
        <strain evidence="5 6">DSM 27763</strain>
    </source>
</reference>
<comment type="similarity">
    <text evidence="1">Belongs to the LytR/CpsA/Psr (LCP) family.</text>
</comment>
<comment type="caution">
    <text evidence="5">The sequence shown here is derived from an EMBL/GenBank/DDBJ whole genome shotgun (WGS) entry which is preliminary data.</text>
</comment>
<keyword evidence="3" id="KW-0812">Transmembrane</keyword>
<keyword evidence="3" id="KW-0472">Membrane</keyword>
<dbReference type="RefSeq" id="WP_039347005.1">
    <property type="nucleotide sequence ID" value="NZ_PGEZ01000001.1"/>
</dbReference>
<dbReference type="PANTHER" id="PTHR33392:SF6">
    <property type="entry name" value="POLYISOPRENYL-TEICHOIC ACID--PEPTIDOGLYCAN TEICHOIC ACID TRANSFERASE TAGU"/>
    <property type="match status" value="1"/>
</dbReference>
<accession>A0A0B2BNJ7</accession>
<dbReference type="Gene3D" id="3.40.630.190">
    <property type="entry name" value="LCP protein"/>
    <property type="match status" value="1"/>
</dbReference>
<evidence type="ECO:0000256" key="2">
    <source>
        <dbReference type="SAM" id="MobiDB-lite"/>
    </source>
</evidence>
<gene>
    <name evidence="5" type="ORF">CLV56_2775</name>
</gene>
<evidence type="ECO:0000256" key="1">
    <source>
        <dbReference type="ARBA" id="ARBA00006068"/>
    </source>
</evidence>
<keyword evidence="3" id="KW-1133">Transmembrane helix</keyword>
<feature type="compositionally biased region" description="Pro residues" evidence="2">
    <location>
        <begin position="49"/>
        <end position="62"/>
    </location>
</feature>
<proteinExistence type="inferred from homology"/>
<dbReference type="InterPro" id="IPR050922">
    <property type="entry name" value="LytR/CpsA/Psr_CW_biosynth"/>
</dbReference>
<name>A0A0B2BNJ7_9ACTN</name>
<feature type="domain" description="Cell envelope-related transcriptional attenuator" evidence="4">
    <location>
        <begin position="154"/>
        <end position="296"/>
    </location>
</feature>
<dbReference type="AlphaFoldDB" id="A0A0B2BNJ7"/>
<dbReference type="NCBIfam" id="TIGR00350">
    <property type="entry name" value="lytR_cpsA_psr"/>
    <property type="match status" value="1"/>
</dbReference>